<organism evidence="1 2">
    <name type="scientific">Capnocytophaga ochracea F0287</name>
    <dbReference type="NCBI Taxonomy" id="873517"/>
    <lineage>
        <taxon>Bacteria</taxon>
        <taxon>Pseudomonadati</taxon>
        <taxon>Bacteroidota</taxon>
        <taxon>Flavobacteriia</taxon>
        <taxon>Flavobacteriales</taxon>
        <taxon>Flavobacteriaceae</taxon>
        <taxon>Capnocytophaga</taxon>
    </lineage>
</organism>
<protein>
    <submittedName>
        <fullName evidence="1">Uncharacterized protein</fullName>
    </submittedName>
</protein>
<proteinExistence type="predicted"/>
<name>E4MTA7_CAPOC</name>
<evidence type="ECO:0000313" key="1">
    <source>
        <dbReference type="EMBL" id="EFS97127.1"/>
    </source>
</evidence>
<reference evidence="1 2" key="1">
    <citation type="submission" date="2010-10" db="EMBL/GenBank/DDBJ databases">
        <authorList>
            <person name="Muzny D."/>
            <person name="Qin X."/>
            <person name="Deng J."/>
            <person name="Jiang H."/>
            <person name="Liu Y."/>
            <person name="Qu J."/>
            <person name="Song X.-Z."/>
            <person name="Zhang L."/>
            <person name="Thornton R."/>
            <person name="Coyle M."/>
            <person name="Francisco L."/>
            <person name="Jackson L."/>
            <person name="Javaid M."/>
            <person name="Korchina V."/>
            <person name="Kovar C."/>
            <person name="Mata R."/>
            <person name="Mathew T."/>
            <person name="Ngo R."/>
            <person name="Nguyen L."/>
            <person name="Nguyen N."/>
            <person name="Okwuonu G."/>
            <person name="Ongeri F."/>
            <person name="Pham C."/>
            <person name="Simmons D."/>
            <person name="Wilczek-Boney K."/>
            <person name="Hale W."/>
            <person name="Jakkamsetti A."/>
            <person name="Pham P."/>
            <person name="Ruth R."/>
            <person name="San Lucas F."/>
            <person name="Warren J."/>
            <person name="Zhang J."/>
            <person name="Zhao Z."/>
            <person name="Zhou C."/>
            <person name="Zhu D."/>
            <person name="Lee S."/>
            <person name="Bess C."/>
            <person name="Blankenburg K."/>
            <person name="Forbes L."/>
            <person name="Fu Q."/>
            <person name="Gubbala S."/>
            <person name="Hirani K."/>
            <person name="Jayaseelan J.C."/>
            <person name="Lara F."/>
            <person name="Munidasa M."/>
            <person name="Palculict T."/>
            <person name="Patil S."/>
            <person name="Pu L.-L."/>
            <person name="Saada N."/>
            <person name="Tang L."/>
            <person name="Weissenberger G."/>
            <person name="Zhu Y."/>
            <person name="Hemphill L."/>
            <person name="Shang Y."/>
            <person name="Youmans B."/>
            <person name="Ayvaz T."/>
            <person name="Ross M."/>
            <person name="Santibanez J."/>
            <person name="Aqrawi P."/>
            <person name="Gross S."/>
            <person name="Joshi V."/>
            <person name="Fowler G."/>
            <person name="Nazareth L."/>
            <person name="Reid J."/>
            <person name="Worley K."/>
            <person name="Petrosino J."/>
            <person name="Highlander S."/>
            <person name="Gibbs R."/>
        </authorList>
    </citation>
    <scope>NUCLEOTIDE SEQUENCE [LARGE SCALE GENOMIC DNA]</scope>
    <source>
        <strain evidence="1 2">F0287</strain>
    </source>
</reference>
<gene>
    <name evidence="1" type="ORF">HMPREF1977_1617</name>
</gene>
<dbReference type="Proteomes" id="UP000005391">
    <property type="component" value="Unassembled WGS sequence"/>
</dbReference>
<dbReference type="AlphaFoldDB" id="E4MTA7"/>
<accession>E4MTA7</accession>
<dbReference type="EMBL" id="AEOH01000041">
    <property type="protein sequence ID" value="EFS97127.1"/>
    <property type="molecule type" value="Genomic_DNA"/>
</dbReference>
<sequence length="39" mass="4629">MKKRCVGTVRSIRKETKKFGRREEEFLVKKWCKEGGVSL</sequence>
<evidence type="ECO:0000313" key="2">
    <source>
        <dbReference type="Proteomes" id="UP000005391"/>
    </source>
</evidence>
<dbReference type="HOGENOM" id="CLU_200301_2_0_10"/>
<comment type="caution">
    <text evidence="1">The sequence shown here is derived from an EMBL/GenBank/DDBJ whole genome shotgun (WGS) entry which is preliminary data.</text>
</comment>